<evidence type="ECO:0000256" key="1">
    <source>
        <dbReference type="SAM" id="MobiDB-lite"/>
    </source>
</evidence>
<name>A0A131Y3N9_IXORI</name>
<feature type="compositionally biased region" description="Polar residues" evidence="1">
    <location>
        <begin position="115"/>
        <end position="128"/>
    </location>
</feature>
<feature type="non-terminal residue" evidence="2">
    <location>
        <position position="1"/>
    </location>
</feature>
<reference evidence="2" key="1">
    <citation type="submission" date="2016-02" db="EMBL/GenBank/DDBJ databases">
        <title>RNAseq analyses of the midgut from blood- or serum-fed Ixodes ricinus ticks.</title>
        <authorList>
            <person name="Perner J."/>
            <person name="Provaznik J."/>
            <person name="Schrenkova J."/>
            <person name="Urbanova V."/>
            <person name="Ribeiro J.M."/>
            <person name="Kopacek P."/>
        </authorList>
    </citation>
    <scope>NUCLEOTIDE SEQUENCE</scope>
    <source>
        <tissue evidence="2">Gut</tissue>
    </source>
</reference>
<dbReference type="PANTHER" id="PTHR34153:SF2">
    <property type="entry name" value="SI:CH211-262H13.3-RELATED"/>
    <property type="match status" value="1"/>
</dbReference>
<dbReference type="AlphaFoldDB" id="A0A131Y3N9"/>
<evidence type="ECO:0000313" key="2">
    <source>
        <dbReference type="EMBL" id="JAP74113.1"/>
    </source>
</evidence>
<feature type="compositionally biased region" description="Basic residues" evidence="1">
    <location>
        <begin position="103"/>
        <end position="114"/>
    </location>
</feature>
<accession>A0A131Y3N9</accession>
<protein>
    <submittedName>
        <fullName evidence="2">Putative secreted protein</fullName>
    </submittedName>
</protein>
<feature type="region of interest" description="Disordered" evidence="1">
    <location>
        <begin position="195"/>
        <end position="239"/>
    </location>
</feature>
<proteinExistence type="evidence at transcript level"/>
<organism evidence="2">
    <name type="scientific">Ixodes ricinus</name>
    <name type="common">Common tick</name>
    <name type="synonym">Acarus ricinus</name>
    <dbReference type="NCBI Taxonomy" id="34613"/>
    <lineage>
        <taxon>Eukaryota</taxon>
        <taxon>Metazoa</taxon>
        <taxon>Ecdysozoa</taxon>
        <taxon>Arthropoda</taxon>
        <taxon>Chelicerata</taxon>
        <taxon>Arachnida</taxon>
        <taxon>Acari</taxon>
        <taxon>Parasitiformes</taxon>
        <taxon>Ixodida</taxon>
        <taxon>Ixodoidea</taxon>
        <taxon>Ixodidae</taxon>
        <taxon>Ixodinae</taxon>
        <taxon>Ixodes</taxon>
    </lineage>
</organism>
<dbReference type="EMBL" id="GEFM01001683">
    <property type="protein sequence ID" value="JAP74113.1"/>
    <property type="molecule type" value="mRNA"/>
</dbReference>
<feature type="region of interest" description="Disordered" evidence="1">
    <location>
        <begin position="56"/>
        <end position="174"/>
    </location>
</feature>
<dbReference type="PANTHER" id="PTHR34153">
    <property type="entry name" value="SI:CH211-262H13.3-RELATED-RELATED"/>
    <property type="match status" value="1"/>
</dbReference>
<feature type="compositionally biased region" description="Polar residues" evidence="1">
    <location>
        <begin position="140"/>
        <end position="166"/>
    </location>
</feature>
<sequence>VAIVHAKWINGNICLWPPDSRNVQHLLKSEASPTPGWRYVLCTPFEEFSTYEEARKKLRRSEDTSDLESEIDLGRGRRKRRQRRALSSSPEAVMRPPLPPHFMIKKAAGRRRSLTHSLASSQPSTPSMSAAHDETDSESDSLQINSQAYRASQRPSEGTVNYQNRVPSLPRNGGQIVPHGKNLHSTAIQKTCFNRTQSQPNQKSCEPQQCTSWHSSRAQQNPASEEHTLTSPRPSTSNAYDCGIHESSRSGLDRQMVRLLQTILIRVEHQGTQLDAISARLCDGRIELQEDLLEGPFSNIQDFEKFDQDLSENNVMRLKLLQELSGLGGDSVSLATRRALEALMVQKVAVEYSWVGQKGKRKFSSLAVCKLICKSVRKVVPSARKSEIEQVIKTWLRHAAEKLKKFQQKQLPEDSEPFSD</sequence>